<dbReference type="Proteomes" id="UP000273252">
    <property type="component" value="Unassembled WGS sequence"/>
</dbReference>
<evidence type="ECO:0000256" key="1">
    <source>
        <dbReference type="ARBA" id="ARBA00022448"/>
    </source>
</evidence>
<keyword evidence="3 5" id="KW-0574">Periplasm</keyword>
<dbReference type="EMBL" id="QVMU01000011">
    <property type="protein sequence ID" value="RJX70473.1"/>
    <property type="molecule type" value="Genomic_DNA"/>
</dbReference>
<comment type="subcellular location">
    <subcellularLocation>
        <location evidence="5">Periplasm</location>
    </subcellularLocation>
</comment>
<sequence length="278" mass="31771" precursor="true">MLRLCFLCLYFLSQCIQAQSIQTHAVQRVISLAPHSTEIAFAAGLGDKIIAVSEYSDYPPQANQIERVANYQGIKVERIIALQPDLIIAWPSGNPARELEKLKQFGFNIYYSKTESLQDIADNIEYLSQYANDPSVGKMAAHNFRQQLNSIKQRYDTQDEVSYFYQLSEAPIVTLAQGKWPSEVFQFCGGKNVFSDSSAPYPQVGKEQVLIKNPDVIFTSEHAIANGNMWIDWKEQLNAIKNHHIWSLKSDWINRPTPRTLLAIEQVCDHFETVRQKR</sequence>
<dbReference type="Pfam" id="PF01497">
    <property type="entry name" value="Peripla_BP_2"/>
    <property type="match status" value="1"/>
</dbReference>
<comment type="caution">
    <text evidence="5">Lacks conserved residue(s) required for the propagation of feature annotation.</text>
</comment>
<dbReference type="GO" id="GO:0015889">
    <property type="term" value="P:cobalamin transport"/>
    <property type="evidence" value="ECO:0007669"/>
    <property type="project" value="UniProtKB-UniRule"/>
</dbReference>
<keyword evidence="1 5" id="KW-0813">Transport</keyword>
<evidence type="ECO:0000313" key="8">
    <source>
        <dbReference type="Proteomes" id="UP000273252"/>
    </source>
</evidence>
<dbReference type="InterPro" id="IPR054828">
    <property type="entry name" value="Vit_B12_bind_prot"/>
</dbReference>
<dbReference type="AlphaFoldDB" id="A0A3A6QRE1"/>
<comment type="caution">
    <text evidence="7">The sequence shown here is derived from an EMBL/GenBank/DDBJ whole genome shotgun (WGS) entry which is preliminary data.</text>
</comment>
<dbReference type="PROSITE" id="PS50983">
    <property type="entry name" value="FE_B12_PBP"/>
    <property type="match status" value="1"/>
</dbReference>
<dbReference type="InterPro" id="IPR002491">
    <property type="entry name" value="ABC_transptr_periplasmic_BD"/>
</dbReference>
<dbReference type="GO" id="GO:0042597">
    <property type="term" value="C:periplasmic space"/>
    <property type="evidence" value="ECO:0007669"/>
    <property type="project" value="UniProtKB-SubCell"/>
</dbReference>
<feature type="chain" id="PRO_5017492115" description="Vitamin B12-binding protein" evidence="5">
    <location>
        <begin position="19"/>
        <end position="278"/>
    </location>
</feature>
<feature type="site" description="Important for BtuC binding" evidence="5">
    <location>
        <position position="207"/>
    </location>
</feature>
<accession>A0A3A6QRE1</accession>
<evidence type="ECO:0000256" key="5">
    <source>
        <dbReference type="HAMAP-Rule" id="MF_01000"/>
    </source>
</evidence>
<name>A0A3A6QRE1_9VIBR</name>
<dbReference type="NCBIfam" id="NF002894">
    <property type="entry name" value="PRK03379.1"/>
    <property type="match status" value="1"/>
</dbReference>
<evidence type="ECO:0000256" key="4">
    <source>
        <dbReference type="ARBA" id="ARBA00023157"/>
    </source>
</evidence>
<dbReference type="SUPFAM" id="SSF53807">
    <property type="entry name" value="Helical backbone' metal receptor"/>
    <property type="match status" value="1"/>
</dbReference>
<reference evidence="7 8" key="1">
    <citation type="submission" date="2018-08" db="EMBL/GenBank/DDBJ databases">
        <title>Vibrio isolated from the Eastern China Marginal Seas.</title>
        <authorList>
            <person name="Li Y."/>
        </authorList>
    </citation>
    <scope>NUCLEOTIDE SEQUENCE [LARGE SCALE GENOMIC DNA]</scope>
    <source>
        <strain evidence="7 8">BEI233</strain>
    </source>
</reference>
<feature type="signal peptide" evidence="5">
    <location>
        <begin position="1"/>
        <end position="18"/>
    </location>
</feature>
<keyword evidence="8" id="KW-1185">Reference proteome</keyword>
<dbReference type="NCBIfam" id="NF038402">
    <property type="entry name" value="TroA_like"/>
    <property type="match status" value="1"/>
</dbReference>
<dbReference type="CDD" id="cd01144">
    <property type="entry name" value="BtuF"/>
    <property type="match status" value="1"/>
</dbReference>
<feature type="binding site" evidence="5">
    <location>
        <position position="55"/>
    </location>
    <ligand>
        <name>cyanocob(III)alamin</name>
        <dbReference type="ChEBI" id="CHEBI:17439"/>
    </ligand>
</feature>
<dbReference type="HAMAP" id="MF_01000">
    <property type="entry name" value="BtuF"/>
    <property type="match status" value="1"/>
</dbReference>
<keyword evidence="2 5" id="KW-0732">Signal</keyword>
<feature type="site" description="Important for BtuC binding" evidence="5">
    <location>
        <position position="77"/>
    </location>
</feature>
<dbReference type="GO" id="GO:0071281">
    <property type="term" value="P:cellular response to iron ion"/>
    <property type="evidence" value="ECO:0007669"/>
    <property type="project" value="TreeGrafter"/>
</dbReference>
<dbReference type="InterPro" id="IPR023544">
    <property type="entry name" value="ABC_transptr_vit_B12-bd"/>
</dbReference>
<protein>
    <recommendedName>
        <fullName evidence="5">Vitamin B12-binding protein</fullName>
    </recommendedName>
</protein>
<keyword evidence="4" id="KW-1015">Disulfide bond</keyword>
<dbReference type="RefSeq" id="WP_120031944.1">
    <property type="nucleotide sequence ID" value="NZ_QVMU01000011.1"/>
</dbReference>
<dbReference type="OrthoDB" id="6495095at2"/>
<proteinExistence type="inferred from homology"/>
<evidence type="ECO:0000313" key="7">
    <source>
        <dbReference type="EMBL" id="RJX70473.1"/>
    </source>
</evidence>
<feature type="domain" description="Fe/B12 periplasmic-binding" evidence="6">
    <location>
        <begin position="28"/>
        <end position="278"/>
    </location>
</feature>
<evidence type="ECO:0000256" key="2">
    <source>
        <dbReference type="ARBA" id="ARBA00022729"/>
    </source>
</evidence>
<dbReference type="Gene3D" id="3.40.50.1980">
    <property type="entry name" value="Nitrogenase molybdenum iron protein domain"/>
    <property type="match status" value="2"/>
</dbReference>
<dbReference type="InterPro" id="IPR050902">
    <property type="entry name" value="ABC_Transporter_SBP"/>
</dbReference>
<comment type="subunit">
    <text evidence="5">The complex is composed of two ATP-binding proteins (BtuD), two transmembrane proteins (BtuC) and a solute-binding protein (BtuF).</text>
</comment>
<dbReference type="PANTHER" id="PTHR30535:SF34">
    <property type="entry name" value="MOLYBDATE-BINDING PROTEIN MOLA"/>
    <property type="match status" value="1"/>
</dbReference>
<gene>
    <name evidence="5 7" type="primary">btuF</name>
    <name evidence="7" type="ORF">DZ860_12985</name>
</gene>
<evidence type="ECO:0000259" key="6">
    <source>
        <dbReference type="PROSITE" id="PS50983"/>
    </source>
</evidence>
<comment type="similarity">
    <text evidence="5">Belongs to the BtuF family.</text>
</comment>
<dbReference type="PANTHER" id="PTHR30535">
    <property type="entry name" value="VITAMIN B12-BINDING PROTEIN"/>
    <property type="match status" value="1"/>
</dbReference>
<organism evidence="7 8">
    <name type="scientific">Vibrio sinensis</name>
    <dbReference type="NCBI Taxonomy" id="2302434"/>
    <lineage>
        <taxon>Bacteria</taxon>
        <taxon>Pseudomonadati</taxon>
        <taxon>Pseudomonadota</taxon>
        <taxon>Gammaproteobacteria</taxon>
        <taxon>Vibrionales</taxon>
        <taxon>Vibrionaceae</taxon>
        <taxon>Vibrio</taxon>
    </lineage>
</organism>
<dbReference type="GO" id="GO:0031419">
    <property type="term" value="F:cobalamin binding"/>
    <property type="evidence" value="ECO:0007669"/>
    <property type="project" value="InterPro"/>
</dbReference>
<evidence type="ECO:0000256" key="3">
    <source>
        <dbReference type="ARBA" id="ARBA00022764"/>
    </source>
</evidence>
<comment type="function">
    <text evidence="5">Part of the ABC transporter complex BtuCDF involved in vitamin B12 import. Binds vitamin B12 and delivers it to the periplasmic surface of BtuC.</text>
</comment>